<feature type="non-terminal residue" evidence="1">
    <location>
        <position position="273"/>
    </location>
</feature>
<dbReference type="EMBL" id="JAMZIH010007112">
    <property type="protein sequence ID" value="KAJ1673312.1"/>
    <property type="molecule type" value="Genomic_DNA"/>
</dbReference>
<organism evidence="1 2">
    <name type="scientific">Spiromyces aspiralis</name>
    <dbReference type="NCBI Taxonomy" id="68401"/>
    <lineage>
        <taxon>Eukaryota</taxon>
        <taxon>Fungi</taxon>
        <taxon>Fungi incertae sedis</taxon>
        <taxon>Zoopagomycota</taxon>
        <taxon>Kickxellomycotina</taxon>
        <taxon>Kickxellomycetes</taxon>
        <taxon>Kickxellales</taxon>
        <taxon>Kickxellaceae</taxon>
        <taxon>Spiromyces</taxon>
    </lineage>
</organism>
<comment type="caution">
    <text evidence="1">The sequence shown here is derived from an EMBL/GenBank/DDBJ whole genome shotgun (WGS) entry which is preliminary data.</text>
</comment>
<gene>
    <name evidence="1" type="ORF">EV182_005483</name>
</gene>
<proteinExistence type="predicted"/>
<keyword evidence="2" id="KW-1185">Reference proteome</keyword>
<evidence type="ECO:0000313" key="1">
    <source>
        <dbReference type="EMBL" id="KAJ1673312.1"/>
    </source>
</evidence>
<accession>A0ACC1HA74</accession>
<name>A0ACC1HA74_9FUNG</name>
<protein>
    <submittedName>
        <fullName evidence="1">Uncharacterized protein</fullName>
    </submittedName>
</protein>
<dbReference type="Proteomes" id="UP001145114">
    <property type="component" value="Unassembled WGS sequence"/>
</dbReference>
<sequence length="273" mass="29020">MASPRELSPKTSSMSGLNITSNATSRKQMHRKSTPVADEPINESKWVSLLWPPVPSALEAGSASVVSLESGPVTTTHTSSDSLPSLLPDKSPTKAVPSSIHRKSCQFDGRVVNKSAADDGLITSGCNSHNGIVNEPSMRDIQNDSFYSILTTTTAMSSGCRTANMMPSIEGLKRARSFESEPEYDEDGHRLKRSSFLLSGVLFNTVLNAAAQQGKAASMPNVMVDVHPQSQESSEDDDSSDGHGSNNSSNNNNDNIKGPPEGRNASLSITATL</sequence>
<reference evidence="1" key="1">
    <citation type="submission" date="2022-06" db="EMBL/GenBank/DDBJ databases">
        <title>Phylogenomic reconstructions and comparative analyses of Kickxellomycotina fungi.</title>
        <authorList>
            <person name="Reynolds N.K."/>
            <person name="Stajich J.E."/>
            <person name="Barry K."/>
            <person name="Grigoriev I.V."/>
            <person name="Crous P."/>
            <person name="Smith M.E."/>
        </authorList>
    </citation>
    <scope>NUCLEOTIDE SEQUENCE</scope>
    <source>
        <strain evidence="1">RSA 2271</strain>
    </source>
</reference>
<evidence type="ECO:0000313" key="2">
    <source>
        <dbReference type="Proteomes" id="UP001145114"/>
    </source>
</evidence>